<feature type="compositionally biased region" description="Low complexity" evidence="5">
    <location>
        <begin position="119"/>
        <end position="132"/>
    </location>
</feature>
<dbReference type="GO" id="GO:0034967">
    <property type="term" value="C:Set3 complex"/>
    <property type="evidence" value="ECO:0007669"/>
    <property type="project" value="TreeGrafter"/>
</dbReference>
<keyword evidence="2" id="KW-0853">WD repeat</keyword>
<dbReference type="InterPro" id="IPR045183">
    <property type="entry name" value="Ebi-like"/>
</dbReference>
<dbReference type="InterPro" id="IPR006594">
    <property type="entry name" value="LisH"/>
</dbReference>
<dbReference type="GO" id="GO:0003714">
    <property type="term" value="F:transcription corepressor activity"/>
    <property type="evidence" value="ECO:0007669"/>
    <property type="project" value="InterPro"/>
</dbReference>
<gene>
    <name evidence="6" type="ORF">BDY17DRAFT_304832</name>
</gene>
<dbReference type="GO" id="GO:0006357">
    <property type="term" value="P:regulation of transcription by RNA polymerase II"/>
    <property type="evidence" value="ECO:0007669"/>
    <property type="project" value="TreeGrafter"/>
</dbReference>
<keyword evidence="3" id="KW-0677">Repeat</keyword>
<dbReference type="InterPro" id="IPR015943">
    <property type="entry name" value="WD40/YVTN_repeat-like_dom_sf"/>
</dbReference>
<evidence type="ECO:0000313" key="7">
    <source>
        <dbReference type="Proteomes" id="UP000799767"/>
    </source>
</evidence>
<evidence type="ECO:0000256" key="1">
    <source>
        <dbReference type="ARBA" id="ARBA00004123"/>
    </source>
</evidence>
<comment type="subcellular location">
    <subcellularLocation>
        <location evidence="1">Nucleus</location>
    </subcellularLocation>
</comment>
<dbReference type="Gene3D" id="1.20.960.30">
    <property type="match status" value="1"/>
</dbReference>
<keyword evidence="7" id="KW-1185">Reference proteome</keyword>
<dbReference type="OrthoDB" id="1367865at2759"/>
<reference evidence="6" key="1">
    <citation type="journal article" date="2020" name="Stud. Mycol.">
        <title>101 Dothideomycetes genomes: a test case for predicting lifestyles and emergence of pathogens.</title>
        <authorList>
            <person name="Haridas S."/>
            <person name="Albert R."/>
            <person name="Binder M."/>
            <person name="Bloem J."/>
            <person name="Labutti K."/>
            <person name="Salamov A."/>
            <person name="Andreopoulos B."/>
            <person name="Baker S."/>
            <person name="Barry K."/>
            <person name="Bills G."/>
            <person name="Bluhm B."/>
            <person name="Cannon C."/>
            <person name="Castanera R."/>
            <person name="Culley D."/>
            <person name="Daum C."/>
            <person name="Ezra D."/>
            <person name="Gonzalez J."/>
            <person name="Henrissat B."/>
            <person name="Kuo A."/>
            <person name="Liang C."/>
            <person name="Lipzen A."/>
            <person name="Lutzoni F."/>
            <person name="Magnuson J."/>
            <person name="Mondo S."/>
            <person name="Nolan M."/>
            <person name="Ohm R."/>
            <person name="Pangilinan J."/>
            <person name="Park H.-J."/>
            <person name="Ramirez L."/>
            <person name="Alfaro M."/>
            <person name="Sun H."/>
            <person name="Tritt A."/>
            <person name="Yoshinaga Y."/>
            <person name="Zwiers L.-H."/>
            <person name="Turgeon B."/>
            <person name="Goodwin S."/>
            <person name="Spatafora J."/>
            <person name="Crous P."/>
            <person name="Grigoriev I."/>
        </authorList>
    </citation>
    <scope>NUCLEOTIDE SEQUENCE</scope>
    <source>
        <strain evidence="6">CBS 113389</strain>
    </source>
</reference>
<dbReference type="GeneID" id="54475780"/>
<dbReference type="RefSeq" id="XP_033585587.1">
    <property type="nucleotide sequence ID" value="XM_033734778.1"/>
</dbReference>
<dbReference type="SUPFAM" id="SSF82171">
    <property type="entry name" value="DPP6 N-terminal domain-like"/>
    <property type="match status" value="1"/>
</dbReference>
<accession>A0A6A6PID1</accession>
<evidence type="ECO:0000313" key="6">
    <source>
        <dbReference type="EMBL" id="KAF2479017.1"/>
    </source>
</evidence>
<dbReference type="PROSITE" id="PS50896">
    <property type="entry name" value="LISH"/>
    <property type="match status" value="1"/>
</dbReference>
<feature type="compositionally biased region" description="Low complexity" evidence="5">
    <location>
        <begin position="103"/>
        <end position="112"/>
    </location>
</feature>
<name>A0A6A6PID1_9PEZI</name>
<organism evidence="6 7">
    <name type="scientific">Neohortaea acidophila</name>
    <dbReference type="NCBI Taxonomy" id="245834"/>
    <lineage>
        <taxon>Eukaryota</taxon>
        <taxon>Fungi</taxon>
        <taxon>Dikarya</taxon>
        <taxon>Ascomycota</taxon>
        <taxon>Pezizomycotina</taxon>
        <taxon>Dothideomycetes</taxon>
        <taxon>Dothideomycetidae</taxon>
        <taxon>Mycosphaerellales</taxon>
        <taxon>Teratosphaeriaceae</taxon>
        <taxon>Neohortaea</taxon>
    </lineage>
</organism>
<proteinExistence type="predicted"/>
<evidence type="ECO:0000256" key="4">
    <source>
        <dbReference type="ARBA" id="ARBA00023242"/>
    </source>
</evidence>
<dbReference type="Gene3D" id="2.130.10.10">
    <property type="entry name" value="YVTN repeat-like/Quinoprotein amine dehydrogenase"/>
    <property type="match status" value="1"/>
</dbReference>
<dbReference type="PANTHER" id="PTHR22846:SF2">
    <property type="entry name" value="F-BOX-LIKE_WD REPEAT-CONTAINING PROTEIN EBI"/>
    <property type="match status" value="1"/>
</dbReference>
<dbReference type="EMBL" id="MU001642">
    <property type="protein sequence ID" value="KAF2479017.1"/>
    <property type="molecule type" value="Genomic_DNA"/>
</dbReference>
<evidence type="ECO:0000256" key="3">
    <source>
        <dbReference type="ARBA" id="ARBA00022737"/>
    </source>
</evidence>
<dbReference type="Proteomes" id="UP000799767">
    <property type="component" value="Unassembled WGS sequence"/>
</dbReference>
<evidence type="ECO:0000256" key="5">
    <source>
        <dbReference type="SAM" id="MobiDB-lite"/>
    </source>
</evidence>
<protein>
    <submittedName>
        <fullName evidence="6">Uncharacterized protein</fullName>
    </submittedName>
</protein>
<dbReference type="PANTHER" id="PTHR22846">
    <property type="entry name" value="WD40 REPEAT PROTEIN"/>
    <property type="match status" value="1"/>
</dbReference>
<keyword evidence="4" id="KW-0539">Nucleus</keyword>
<evidence type="ECO:0000256" key="2">
    <source>
        <dbReference type="ARBA" id="ARBA00022574"/>
    </source>
</evidence>
<sequence length="684" mass="74861">MNPPPSSSSALPTAALTSDHVNYLIFRYLQEAGHENTATAFYRDWHRSHEFRDPEDYPFAPVVRRNELVRVIQSGLRHDELEARVRKDERRYRFTGLPPGDGQQQQQQQQQQTLENGVGPASSGPASRPGSSAKDKYRPSVRRAQHDFPTPAPKRQRRSEGSEGVHLNGDAMDVDARSPSAAEPDDDVEAASPAVGSEPEMTDIPERYDSMDIGVQTDTKSGPKTSTMYWKIDKPGAMIYHSAFAPTSTSGSNSTLMTVGESLCRFYQLPANPTDTTQILNVDESTLSPNSVVTASAWHPNGYIAAFAADTLREFPDDSQIPRQHIFCHDSRNGASFHYTIPPLLEPQGIVLALRFNPRGDKLLVLRTNLKRGSILLYDTQEMKPENAHPIAWSCYEHQILDAAWLSELSYVLAGENGFSRYETVALPGVLVMSDDATAQRSYRIDRSDSWLHERATDDTCTYDKVRASSNQTVVALASSDDRRLVIGKRPSSVPYDVALTATIGLQDHLTAMAFQPSLSDSSASNTAILAVTFESGSCGVYLCTSAGEDEVNGTSGEINKLLVLYLKSGPALALAWSPNGAFLAVAGPDLVQVWDTSALLKAQDMPMLKKHGSLGALVTWRPNHAAAGPRNGEPRAMSEPSLSWSADGESLAFAIDKDVAIITFRPPLNNRGEKRQINGHLSP</sequence>
<dbReference type="AlphaFoldDB" id="A0A6A6PID1"/>
<feature type="region of interest" description="Disordered" evidence="5">
    <location>
        <begin position="89"/>
        <end position="209"/>
    </location>
</feature>